<dbReference type="Gene3D" id="3.90.930.1">
    <property type="match status" value="1"/>
</dbReference>
<evidence type="ECO:0000313" key="1">
    <source>
        <dbReference type="EMBL" id="MBC5863808.1"/>
    </source>
</evidence>
<dbReference type="RefSeq" id="WP_166135826.1">
    <property type="nucleotide sequence ID" value="NZ_JAAOBY010000004.1"/>
</dbReference>
<reference evidence="1 2" key="1">
    <citation type="submission" date="2020-08" db="EMBL/GenBank/DDBJ databases">
        <title>Description of novel Flavobacterium F-400 isolate.</title>
        <authorList>
            <person name="Saticioglu I."/>
            <person name="Duman M."/>
            <person name="Altun S."/>
        </authorList>
    </citation>
    <scope>NUCLEOTIDE SEQUENCE [LARGE SCALE GENOMIC DNA]</scope>
    <source>
        <strain evidence="1 2">F-400</strain>
    </source>
</reference>
<sequence>MRHIYILLVVVLAVVSCKTNQTKNKLREGRWIEHYTQDSAKYKSIGTYRKGDPVKKWRYYLDGKIIKREKYKGAICKTVIYHQNGQIQSKGISKIDITEKYAHWYYSGKWLYYDENGKLTTIRTYDKGELLSDIPQN</sequence>
<name>A0ABR7JH36_9FLAO</name>
<protein>
    <recommendedName>
        <fullName evidence="3">MORN repeat variant</fullName>
    </recommendedName>
</protein>
<dbReference type="SUPFAM" id="SSF82185">
    <property type="entry name" value="Histone H3 K4-specific methyltransferase SET7/9 N-terminal domain"/>
    <property type="match status" value="1"/>
</dbReference>
<dbReference type="EMBL" id="JACRUM010000005">
    <property type="protein sequence ID" value="MBC5863808.1"/>
    <property type="molecule type" value="Genomic_DNA"/>
</dbReference>
<evidence type="ECO:0000313" key="2">
    <source>
        <dbReference type="Proteomes" id="UP000621670"/>
    </source>
</evidence>
<evidence type="ECO:0008006" key="3">
    <source>
        <dbReference type="Google" id="ProtNLM"/>
    </source>
</evidence>
<organism evidence="1 2">
    <name type="scientific">Flavobacterium turcicum</name>
    <dbReference type="NCBI Taxonomy" id="2764718"/>
    <lineage>
        <taxon>Bacteria</taxon>
        <taxon>Pseudomonadati</taxon>
        <taxon>Bacteroidota</taxon>
        <taxon>Flavobacteriia</taxon>
        <taxon>Flavobacteriales</taxon>
        <taxon>Flavobacteriaceae</taxon>
        <taxon>Flavobacterium</taxon>
    </lineage>
</organism>
<dbReference type="Proteomes" id="UP000621670">
    <property type="component" value="Unassembled WGS sequence"/>
</dbReference>
<dbReference type="PROSITE" id="PS51257">
    <property type="entry name" value="PROKAR_LIPOPROTEIN"/>
    <property type="match status" value="1"/>
</dbReference>
<accession>A0ABR7JH36</accession>
<gene>
    <name evidence="1" type="ORF">H8R26_10270</name>
</gene>
<comment type="caution">
    <text evidence="1">The sequence shown here is derived from an EMBL/GenBank/DDBJ whole genome shotgun (WGS) entry which is preliminary data.</text>
</comment>
<proteinExistence type="predicted"/>
<keyword evidence="2" id="KW-1185">Reference proteome</keyword>